<keyword evidence="1" id="KW-0378">Hydrolase</keyword>
<dbReference type="Pfam" id="PF04203">
    <property type="entry name" value="Sortase"/>
    <property type="match status" value="1"/>
</dbReference>
<dbReference type="NCBIfam" id="NF033747">
    <property type="entry name" value="class_E_sortase"/>
    <property type="match status" value="1"/>
</dbReference>
<sequence>MVLEDGRPSRRRAKARRPVSFIGVLGEIFITAGVVVLLFLVWQTWVNNIFVSNAQRDEAVELSQEWNKGEAVKLAPDERADPGVPIVDEAPARAEVFGTLIVPRFGADYTRPIAESVSLEQVLNTRGVGHYTGTQMPGEVGNFAVAAHRTGWGDPFYDINKLQIGDSIYVETEAGWYRYVFRSLEYVMASGVGVLNPVPQFEGAAASDRIMTLTSCNPIHTADERIIAYAVYDTWYPRSEGAPSEIAAIAQNLEGAG</sequence>
<feature type="transmembrane region" description="Helical" evidence="3">
    <location>
        <begin position="21"/>
        <end position="42"/>
    </location>
</feature>
<dbReference type="SUPFAM" id="SSF63817">
    <property type="entry name" value="Sortase"/>
    <property type="match status" value="1"/>
</dbReference>
<dbReference type="RefSeq" id="WP_100387767.1">
    <property type="nucleotide sequence ID" value="NZ_BMZU01000001.1"/>
</dbReference>
<feature type="active site" description="Proton donor/acceptor" evidence="2">
    <location>
        <position position="148"/>
    </location>
</feature>
<evidence type="ECO:0000313" key="4">
    <source>
        <dbReference type="EMBL" id="PJJ81045.1"/>
    </source>
</evidence>
<keyword evidence="5" id="KW-1185">Reference proteome</keyword>
<dbReference type="InterPro" id="IPR005754">
    <property type="entry name" value="Sortase"/>
</dbReference>
<dbReference type="OrthoDB" id="5242879at2"/>
<dbReference type="InterPro" id="IPR023365">
    <property type="entry name" value="Sortase_dom-sf"/>
</dbReference>
<dbReference type="CDD" id="cd05830">
    <property type="entry name" value="Sortase_E"/>
    <property type="match status" value="1"/>
</dbReference>
<gene>
    <name evidence="4" type="ORF">CLV85_0213</name>
</gene>
<dbReference type="InterPro" id="IPR042003">
    <property type="entry name" value="Sortase_E"/>
</dbReference>
<evidence type="ECO:0000256" key="2">
    <source>
        <dbReference type="PIRSR" id="PIRSR605754-1"/>
    </source>
</evidence>
<keyword evidence="3" id="KW-0812">Transmembrane</keyword>
<evidence type="ECO:0000256" key="1">
    <source>
        <dbReference type="ARBA" id="ARBA00022801"/>
    </source>
</evidence>
<accession>A0A2M9D5P9</accession>
<dbReference type="AlphaFoldDB" id="A0A2M9D5P9"/>
<dbReference type="Proteomes" id="UP000231742">
    <property type="component" value="Unassembled WGS sequence"/>
</dbReference>
<keyword evidence="3" id="KW-0472">Membrane</keyword>
<comment type="caution">
    <text evidence="4">The sequence shown here is derived from an EMBL/GenBank/DDBJ whole genome shotgun (WGS) entry which is preliminary data.</text>
</comment>
<dbReference type="Gene3D" id="2.40.260.10">
    <property type="entry name" value="Sortase"/>
    <property type="match status" value="1"/>
</dbReference>
<proteinExistence type="predicted"/>
<reference evidence="4 5" key="1">
    <citation type="submission" date="2017-11" db="EMBL/GenBank/DDBJ databases">
        <title>Genomic Encyclopedia of Archaeal and Bacterial Type Strains, Phase II (KMG-II): From Individual Species to Whole Genera.</title>
        <authorList>
            <person name="Goeker M."/>
        </authorList>
    </citation>
    <scope>NUCLEOTIDE SEQUENCE [LARGE SCALE GENOMIC DNA]</scope>
    <source>
        <strain evidence="4 5">DSM 16400</strain>
    </source>
</reference>
<organism evidence="4 5">
    <name type="scientific">Salinibacterium amurskyense</name>
    <dbReference type="NCBI Taxonomy" id="205941"/>
    <lineage>
        <taxon>Bacteria</taxon>
        <taxon>Bacillati</taxon>
        <taxon>Actinomycetota</taxon>
        <taxon>Actinomycetes</taxon>
        <taxon>Micrococcales</taxon>
        <taxon>Microbacteriaceae</taxon>
        <taxon>Salinibacterium</taxon>
    </lineage>
</organism>
<protein>
    <submittedName>
        <fullName evidence="4">Sortase A</fullName>
    </submittedName>
</protein>
<dbReference type="InterPro" id="IPR053465">
    <property type="entry name" value="Sortase_Class_E"/>
</dbReference>
<name>A0A2M9D5P9_9MICO</name>
<evidence type="ECO:0000256" key="3">
    <source>
        <dbReference type="SAM" id="Phobius"/>
    </source>
</evidence>
<dbReference type="GO" id="GO:0016787">
    <property type="term" value="F:hydrolase activity"/>
    <property type="evidence" value="ECO:0007669"/>
    <property type="project" value="UniProtKB-KW"/>
</dbReference>
<feature type="active site" description="Acyl-thioester intermediate" evidence="2">
    <location>
        <position position="216"/>
    </location>
</feature>
<evidence type="ECO:0000313" key="5">
    <source>
        <dbReference type="Proteomes" id="UP000231742"/>
    </source>
</evidence>
<dbReference type="EMBL" id="PGFH01000001">
    <property type="protein sequence ID" value="PJJ81045.1"/>
    <property type="molecule type" value="Genomic_DNA"/>
</dbReference>
<keyword evidence="3" id="KW-1133">Transmembrane helix</keyword>